<dbReference type="PRINTS" id="PR01590">
    <property type="entry name" value="HTHFIS"/>
</dbReference>
<reference evidence="7 8" key="1">
    <citation type="submission" date="2015-01" db="EMBL/GenBank/DDBJ databases">
        <title>Genome sequencing of Jeotgalibacillus soli.</title>
        <authorList>
            <person name="Goh K.M."/>
            <person name="Chan K.-G."/>
            <person name="Yaakop A.S."/>
            <person name="Ee R."/>
            <person name="Gan H.M."/>
            <person name="Chan C.S."/>
        </authorList>
    </citation>
    <scope>NUCLEOTIDE SEQUENCE [LARGE SCALE GENOMIC DNA]</scope>
    <source>
        <strain evidence="7 8">P9</strain>
    </source>
</reference>
<feature type="domain" description="Sigma-54 factor interaction" evidence="5">
    <location>
        <begin position="368"/>
        <end position="595"/>
    </location>
</feature>
<dbReference type="Gene3D" id="3.30.450.20">
    <property type="entry name" value="PAS domain"/>
    <property type="match status" value="2"/>
</dbReference>
<dbReference type="EMBL" id="JXRP01000019">
    <property type="protein sequence ID" value="KIL44323.1"/>
    <property type="molecule type" value="Genomic_DNA"/>
</dbReference>
<gene>
    <name evidence="7" type="ORF">KP78_32870</name>
</gene>
<evidence type="ECO:0000256" key="3">
    <source>
        <dbReference type="ARBA" id="ARBA00023015"/>
    </source>
</evidence>
<dbReference type="InterPro" id="IPR036291">
    <property type="entry name" value="NAD(P)-bd_dom_sf"/>
</dbReference>
<accession>A0A0C2VJZ9</accession>
<evidence type="ECO:0000259" key="5">
    <source>
        <dbReference type="PROSITE" id="PS50045"/>
    </source>
</evidence>
<dbReference type="PANTHER" id="PTHR32071">
    <property type="entry name" value="TRANSCRIPTIONAL REGULATORY PROTEIN"/>
    <property type="match status" value="1"/>
</dbReference>
<dbReference type="SUPFAM" id="SSF52540">
    <property type="entry name" value="P-loop containing nucleoside triphosphate hydrolases"/>
    <property type="match status" value="1"/>
</dbReference>
<evidence type="ECO:0000256" key="1">
    <source>
        <dbReference type="ARBA" id="ARBA00022741"/>
    </source>
</evidence>
<dbReference type="InterPro" id="IPR003593">
    <property type="entry name" value="AAA+_ATPase"/>
</dbReference>
<name>A0A0C2VJZ9_9BACL</name>
<dbReference type="GO" id="GO:0005524">
    <property type="term" value="F:ATP binding"/>
    <property type="evidence" value="ECO:0007669"/>
    <property type="project" value="UniProtKB-KW"/>
</dbReference>
<dbReference type="InterPro" id="IPR027417">
    <property type="entry name" value="P-loop_NTPase"/>
</dbReference>
<dbReference type="Pfam" id="PF25601">
    <property type="entry name" value="AAA_lid_14"/>
    <property type="match status" value="1"/>
</dbReference>
<evidence type="ECO:0000259" key="6">
    <source>
        <dbReference type="PROSITE" id="PS50112"/>
    </source>
</evidence>
<dbReference type="SUPFAM" id="SSF55785">
    <property type="entry name" value="PYP-like sensor domain (PAS domain)"/>
    <property type="match status" value="2"/>
</dbReference>
<dbReference type="PROSITE" id="PS00675">
    <property type="entry name" value="SIGMA54_INTERACT_1"/>
    <property type="match status" value="1"/>
</dbReference>
<dbReference type="Pfam" id="PF02954">
    <property type="entry name" value="HTH_8"/>
    <property type="match status" value="1"/>
</dbReference>
<dbReference type="Gene3D" id="1.10.10.60">
    <property type="entry name" value="Homeodomain-like"/>
    <property type="match status" value="1"/>
</dbReference>
<dbReference type="GO" id="GO:0006355">
    <property type="term" value="P:regulation of DNA-templated transcription"/>
    <property type="evidence" value="ECO:0007669"/>
    <property type="project" value="InterPro"/>
</dbReference>
<proteinExistence type="predicted"/>
<dbReference type="PATRIC" id="fig|889306.3.peg.3302"/>
<feature type="domain" description="PAS" evidence="6">
    <location>
        <begin position="234"/>
        <end position="285"/>
    </location>
</feature>
<keyword evidence="1" id="KW-0547">Nucleotide-binding</keyword>
<dbReference type="OrthoDB" id="9771372at2"/>
<dbReference type="InterPro" id="IPR002197">
    <property type="entry name" value="HTH_Fis"/>
</dbReference>
<dbReference type="GO" id="GO:0043565">
    <property type="term" value="F:sequence-specific DNA binding"/>
    <property type="evidence" value="ECO:0007669"/>
    <property type="project" value="InterPro"/>
</dbReference>
<keyword evidence="3" id="KW-0805">Transcription regulation</keyword>
<dbReference type="Gene3D" id="1.10.8.60">
    <property type="match status" value="1"/>
</dbReference>
<dbReference type="AlphaFoldDB" id="A0A0C2VJZ9"/>
<dbReference type="Pfam" id="PF00989">
    <property type="entry name" value="PAS"/>
    <property type="match status" value="2"/>
</dbReference>
<keyword evidence="4" id="KW-0804">Transcription</keyword>
<dbReference type="SUPFAM" id="SSF51735">
    <property type="entry name" value="NAD(P)-binding Rossmann-fold domains"/>
    <property type="match status" value="1"/>
</dbReference>
<dbReference type="CDD" id="cd00009">
    <property type="entry name" value="AAA"/>
    <property type="match status" value="1"/>
</dbReference>
<dbReference type="PROSITE" id="PS50045">
    <property type="entry name" value="SIGMA54_INTERACT_4"/>
    <property type="match status" value="1"/>
</dbReference>
<keyword evidence="8" id="KW-1185">Reference proteome</keyword>
<dbReference type="SUPFAM" id="SSF46689">
    <property type="entry name" value="Homeodomain-like"/>
    <property type="match status" value="1"/>
</dbReference>
<dbReference type="InterPro" id="IPR000014">
    <property type="entry name" value="PAS"/>
</dbReference>
<dbReference type="InterPro" id="IPR002078">
    <property type="entry name" value="Sigma_54_int"/>
</dbReference>
<dbReference type="InterPro" id="IPR035965">
    <property type="entry name" value="PAS-like_dom_sf"/>
</dbReference>
<dbReference type="InterPro" id="IPR013767">
    <property type="entry name" value="PAS_fold"/>
</dbReference>
<dbReference type="CDD" id="cd00130">
    <property type="entry name" value="PAS"/>
    <property type="match status" value="2"/>
</dbReference>
<evidence type="ECO:0000256" key="2">
    <source>
        <dbReference type="ARBA" id="ARBA00022840"/>
    </source>
</evidence>
<dbReference type="Gene3D" id="3.40.50.720">
    <property type="entry name" value="NAD(P)-binding Rossmann-like Domain"/>
    <property type="match status" value="1"/>
</dbReference>
<dbReference type="RefSeq" id="WP_041090209.1">
    <property type="nucleotide sequence ID" value="NZ_JXRP01000019.1"/>
</dbReference>
<dbReference type="InterPro" id="IPR025662">
    <property type="entry name" value="Sigma_54_int_dom_ATP-bd_1"/>
</dbReference>
<dbReference type="SMART" id="SM00382">
    <property type="entry name" value="AAA"/>
    <property type="match status" value="1"/>
</dbReference>
<protein>
    <submittedName>
        <fullName evidence="7">ATPase AAA</fullName>
        <ecNumber evidence="7">2.7.13.3</ecNumber>
    </submittedName>
</protein>
<keyword evidence="2" id="KW-0067">ATP-binding</keyword>
<dbReference type="PROSITE" id="PS00688">
    <property type="entry name" value="SIGMA54_INTERACT_3"/>
    <property type="match status" value="1"/>
</dbReference>
<dbReference type="Gene3D" id="3.40.50.300">
    <property type="entry name" value="P-loop containing nucleotide triphosphate hydrolases"/>
    <property type="match status" value="1"/>
</dbReference>
<dbReference type="Proteomes" id="UP000031938">
    <property type="component" value="Unassembled WGS sequence"/>
</dbReference>
<keyword evidence="7" id="KW-0808">Transferase</keyword>
<evidence type="ECO:0000256" key="4">
    <source>
        <dbReference type="ARBA" id="ARBA00023163"/>
    </source>
</evidence>
<dbReference type="PANTHER" id="PTHR32071:SF121">
    <property type="entry name" value="SIGMA L-DEPENDENT TRANSCRIPTIONAL REGULATOR YQIR-RELATED"/>
    <property type="match status" value="1"/>
</dbReference>
<evidence type="ECO:0000313" key="8">
    <source>
        <dbReference type="Proteomes" id="UP000031938"/>
    </source>
</evidence>
<sequence>MQKVLVVGAGRGGIALLRVMAESDAFQIVGVVDHDPQAPGLVLAHKLAIDTGPDWKVFLSDDPDIIIDVTGDPQTFVDLRDARSRHTVLVPGSVASLIYQLLTEKETLIEHMEHDSFIRDLVVNSTHDGMIGIDCDYRIILFNKRASEMIGIDQDKAMHQSIYNVIPLSGLPRIIETGRTESNQELLLDNGHKVVTTRIPMINEQGEIIGAFAVFKDITEVVNLAEEMTNLKEIQTMLEAIIQSSDDAISVVDEHGRGILINPAYTRLTGLTENEILNQPATADISEGDSMHMQVLKTRRPVRGAHMRVGSHKKEVIVNVAPIIVNGHLKGSVGVIHDMSEIQSLTNELDRARQIIRTLEAKYTFEDIVGSSDEIQLAMEQARLAAKTQTTVLLRGESGTGKELFAHAIHNASDRKYKSFVRVNCASMPSAYLKEALFGVEDPKDNHHIKRGLIEQAGEGSLFLDEIGELSLDTQEALLEALQEKKLYRLNGQIALPLKASIIAATNNNLERAIADGRFIEGLYYHLTRLPIQIPPLRRHKSDIPALCKRLILNLNQAYGRHVREVSPAAIDQLLEYDWPGNVRELENVLSRAMIFMRHQETILEPKHLIPLYSSNPSNNREGIERLKGSSLAEKLERVEQEIIEQTLAAHNGNKTAAAKELDISIRNLYYKIEKYELDF</sequence>
<dbReference type="PROSITE" id="PS50112">
    <property type="entry name" value="PAS"/>
    <property type="match status" value="1"/>
</dbReference>
<organism evidence="7 8">
    <name type="scientific">Jeotgalibacillus soli</name>
    <dbReference type="NCBI Taxonomy" id="889306"/>
    <lineage>
        <taxon>Bacteria</taxon>
        <taxon>Bacillati</taxon>
        <taxon>Bacillota</taxon>
        <taxon>Bacilli</taxon>
        <taxon>Bacillales</taxon>
        <taxon>Caryophanaceae</taxon>
        <taxon>Jeotgalibacillus</taxon>
    </lineage>
</organism>
<dbReference type="NCBIfam" id="TIGR00229">
    <property type="entry name" value="sensory_box"/>
    <property type="match status" value="1"/>
</dbReference>
<dbReference type="EC" id="2.7.13.3" evidence="7"/>
<dbReference type="InterPro" id="IPR009057">
    <property type="entry name" value="Homeodomain-like_sf"/>
</dbReference>
<dbReference type="STRING" id="889306.KP78_32870"/>
<dbReference type="Pfam" id="PF00158">
    <property type="entry name" value="Sigma54_activat"/>
    <property type="match status" value="1"/>
</dbReference>
<dbReference type="InterPro" id="IPR025944">
    <property type="entry name" value="Sigma_54_int_dom_CS"/>
</dbReference>
<dbReference type="InterPro" id="IPR058031">
    <property type="entry name" value="AAA_lid_NorR"/>
</dbReference>
<evidence type="ECO:0000313" key="7">
    <source>
        <dbReference type="EMBL" id="KIL44323.1"/>
    </source>
</evidence>
<comment type="caution">
    <text evidence="7">The sequence shown here is derived from an EMBL/GenBank/DDBJ whole genome shotgun (WGS) entry which is preliminary data.</text>
</comment>
<dbReference type="GO" id="GO:0004673">
    <property type="term" value="F:protein histidine kinase activity"/>
    <property type="evidence" value="ECO:0007669"/>
    <property type="project" value="UniProtKB-EC"/>
</dbReference>
<dbReference type="SMART" id="SM00091">
    <property type="entry name" value="PAS"/>
    <property type="match status" value="2"/>
</dbReference>